<evidence type="ECO:0000256" key="3">
    <source>
        <dbReference type="PROSITE-ProRule" id="PRU00221"/>
    </source>
</evidence>
<keyword evidence="5" id="KW-1185">Reference proteome</keyword>
<dbReference type="Gene3D" id="2.130.10.10">
    <property type="entry name" value="YVTN repeat-like/Quinoprotein amine dehydrogenase"/>
    <property type="match status" value="1"/>
</dbReference>
<dbReference type="PANTHER" id="PTHR22847">
    <property type="entry name" value="WD40 REPEAT PROTEIN"/>
    <property type="match status" value="1"/>
</dbReference>
<evidence type="ECO:0000256" key="2">
    <source>
        <dbReference type="ARBA" id="ARBA00022737"/>
    </source>
</evidence>
<dbReference type="InterPro" id="IPR020472">
    <property type="entry name" value="WD40_PAC1"/>
</dbReference>
<proteinExistence type="predicted"/>
<dbReference type="EMBL" id="CP151504">
    <property type="protein sequence ID" value="WZN61632.1"/>
    <property type="molecule type" value="Genomic_DNA"/>
</dbReference>
<dbReference type="SUPFAM" id="SSF50998">
    <property type="entry name" value="Quinoprotein alcohol dehydrogenase-like"/>
    <property type="match status" value="1"/>
</dbReference>
<dbReference type="InterPro" id="IPR011047">
    <property type="entry name" value="Quinoprotein_ADH-like_sf"/>
</dbReference>
<sequence length="720" mass="75420">MASSEVVEVLVSAPDLVRVVAGPAVVARETPSPEGRAIGAVPEGAVVQVAGRNPQGWLRLSGGGRDAWIPERGEENELAARPVLPALFEVASEAGVEVRSHPTDQGGEARLVLRPGEVFDAISCEGDWLKVYHGREAEPGCWWTREIGWVFAGEDDSRHFRHLRGLVPLVEPKVGALRLACFGSSPGRLYRSSRDPSVWRRLEAVRRSSRPLDNASDAARRSLGTGPADEGAGMAGLSGLLGAEAVPLRLKRPGTVLRAGAAEPAEALPTFRARGKKGVGVKVGVECAWYVQAHGASVSFLGVDCATGILYSGSEMPAPTSGEAAEAAAKAWTPEGKLAASFDCPPCTVRCIASDRGSGEVVVFSAEGRAAAFDGGTGVGSWSSALQPTPAEMDGGGVGPPRPGAAADGPRFVAEAGFRGRRDGYVYRKGELGVGYYRKDAILEVVTFAAGAVEDHEDRAVIERVRRERRANADRLRALMEASRGSAACVASSDAGRVWCTSSRDAGDFVVHRFDLGGGEGRGATFKAHRAAVLSLALSEDEATLYSGSYDRRILAWDAGAAGGTAEPLLCFEGHTAGVHGICARSGVLYSCSSDNTVRAWDAVTGSCLRSFFGQHAPGTWPASLDVSADGRYAVTGSRGPFGGTSIKLWSGHGHGGFRLGTCLCTFAQLRDEEPGAVSSVAFAEGGKVVYTGASDGTVAAWEVKEAADRKRETSRGFLN</sequence>
<evidence type="ECO:0000256" key="1">
    <source>
        <dbReference type="ARBA" id="ARBA00022574"/>
    </source>
</evidence>
<dbReference type="PROSITE" id="PS00678">
    <property type="entry name" value="WD_REPEATS_1"/>
    <property type="match status" value="1"/>
</dbReference>
<feature type="repeat" description="WD" evidence="3">
    <location>
        <begin position="671"/>
        <end position="712"/>
    </location>
</feature>
<accession>A0AAX4P5M9</accession>
<dbReference type="PROSITE" id="PS50082">
    <property type="entry name" value="WD_REPEATS_2"/>
    <property type="match status" value="3"/>
</dbReference>
<evidence type="ECO:0000313" key="5">
    <source>
        <dbReference type="Proteomes" id="UP001472866"/>
    </source>
</evidence>
<evidence type="ECO:0000313" key="4">
    <source>
        <dbReference type="EMBL" id="WZN61632.1"/>
    </source>
</evidence>
<dbReference type="PROSITE" id="PS50294">
    <property type="entry name" value="WD_REPEATS_REGION"/>
    <property type="match status" value="2"/>
</dbReference>
<reference evidence="4 5" key="1">
    <citation type="submission" date="2024-03" db="EMBL/GenBank/DDBJ databases">
        <title>Complete genome sequence of the green alga Chloropicon roscoffensis RCC1871.</title>
        <authorList>
            <person name="Lemieux C."/>
            <person name="Pombert J.-F."/>
            <person name="Otis C."/>
            <person name="Turmel M."/>
        </authorList>
    </citation>
    <scope>NUCLEOTIDE SEQUENCE [LARGE SCALE GENOMIC DNA]</scope>
    <source>
        <strain evidence="4 5">RCC1871</strain>
    </source>
</reference>
<dbReference type="InterPro" id="IPR001680">
    <property type="entry name" value="WD40_rpt"/>
</dbReference>
<dbReference type="Proteomes" id="UP001472866">
    <property type="component" value="Chromosome 04"/>
</dbReference>
<dbReference type="SMART" id="SM00320">
    <property type="entry name" value="WD40"/>
    <property type="match status" value="4"/>
</dbReference>
<dbReference type="AlphaFoldDB" id="A0AAX4P5M9"/>
<gene>
    <name evidence="4" type="ORF">HKI87_04g31670</name>
</gene>
<dbReference type="InterPro" id="IPR015943">
    <property type="entry name" value="WD40/YVTN_repeat-like_dom_sf"/>
</dbReference>
<dbReference type="Pfam" id="PF00400">
    <property type="entry name" value="WD40"/>
    <property type="match status" value="3"/>
</dbReference>
<protein>
    <submittedName>
        <fullName evidence="4">WD40 repeat-containing protein</fullName>
    </submittedName>
</protein>
<dbReference type="PANTHER" id="PTHR22847:SF637">
    <property type="entry name" value="WD REPEAT DOMAIN 5B"/>
    <property type="match status" value="1"/>
</dbReference>
<keyword evidence="1 3" id="KW-0853">WD repeat</keyword>
<keyword evidence="2" id="KW-0677">Repeat</keyword>
<dbReference type="GO" id="GO:1990234">
    <property type="term" value="C:transferase complex"/>
    <property type="evidence" value="ECO:0007669"/>
    <property type="project" value="UniProtKB-ARBA"/>
</dbReference>
<organism evidence="4 5">
    <name type="scientific">Chloropicon roscoffensis</name>
    <dbReference type="NCBI Taxonomy" id="1461544"/>
    <lineage>
        <taxon>Eukaryota</taxon>
        <taxon>Viridiplantae</taxon>
        <taxon>Chlorophyta</taxon>
        <taxon>Chloropicophyceae</taxon>
        <taxon>Chloropicales</taxon>
        <taxon>Chloropicaceae</taxon>
        <taxon>Chloropicon</taxon>
    </lineage>
</organism>
<feature type="repeat" description="WD" evidence="3">
    <location>
        <begin position="526"/>
        <end position="558"/>
    </location>
</feature>
<dbReference type="InterPro" id="IPR019775">
    <property type="entry name" value="WD40_repeat_CS"/>
</dbReference>
<feature type="repeat" description="WD" evidence="3">
    <location>
        <begin position="572"/>
        <end position="611"/>
    </location>
</feature>
<dbReference type="PRINTS" id="PR00320">
    <property type="entry name" value="GPROTEINBRPT"/>
</dbReference>
<name>A0AAX4P5M9_9CHLO</name>